<protein>
    <submittedName>
        <fullName evidence="1">Uncharacterized protein</fullName>
    </submittedName>
</protein>
<name>A0A2V1HZB0_9MICO</name>
<organism evidence="1 2">
    <name type="scientific">Amnibacterium flavum</name>
    <dbReference type="NCBI Taxonomy" id="2173173"/>
    <lineage>
        <taxon>Bacteria</taxon>
        <taxon>Bacillati</taxon>
        <taxon>Actinomycetota</taxon>
        <taxon>Actinomycetes</taxon>
        <taxon>Micrococcales</taxon>
        <taxon>Microbacteriaceae</taxon>
        <taxon>Amnibacterium</taxon>
    </lineage>
</organism>
<gene>
    <name evidence="1" type="ORF">DDQ50_06215</name>
</gene>
<dbReference type="RefSeq" id="WP_116755768.1">
    <property type="nucleotide sequence ID" value="NZ_JBHUEX010000001.1"/>
</dbReference>
<dbReference type="OrthoDB" id="2302572at2"/>
<keyword evidence="2" id="KW-1185">Reference proteome</keyword>
<comment type="caution">
    <text evidence="1">The sequence shown here is derived from an EMBL/GenBank/DDBJ whole genome shotgun (WGS) entry which is preliminary data.</text>
</comment>
<reference evidence="1 2" key="1">
    <citation type="submission" date="2018-05" db="EMBL/GenBank/DDBJ databases">
        <title>Amnibacterium sp. M8JJ-5, whole genome shotgun sequence.</title>
        <authorList>
            <person name="Tuo L."/>
        </authorList>
    </citation>
    <scope>NUCLEOTIDE SEQUENCE [LARGE SCALE GENOMIC DNA]</scope>
    <source>
        <strain evidence="1 2">M8JJ-5</strain>
    </source>
</reference>
<dbReference type="AlphaFoldDB" id="A0A2V1HZB0"/>
<sequence length="156" mass="17706">MSVTKEQLTADLLALNSDDVPFAFAAFDEGVVGVWDYADAKWAGFLSAGKIDRDYELTVTLYDDGTYTLIDRTKDTETRLDRKGFHFESNSFRGNTRKISFNKSFAPIASDHGQVGNTFGWKFDTEEMKKPVREVLERGGWTERKRSFLDRVLGKG</sequence>
<evidence type="ECO:0000313" key="2">
    <source>
        <dbReference type="Proteomes" id="UP000244893"/>
    </source>
</evidence>
<dbReference type="EMBL" id="QEOP01000001">
    <property type="protein sequence ID" value="PVZ96034.1"/>
    <property type="molecule type" value="Genomic_DNA"/>
</dbReference>
<evidence type="ECO:0000313" key="1">
    <source>
        <dbReference type="EMBL" id="PVZ96034.1"/>
    </source>
</evidence>
<proteinExistence type="predicted"/>
<dbReference type="Proteomes" id="UP000244893">
    <property type="component" value="Unassembled WGS sequence"/>
</dbReference>
<accession>A0A2V1HZB0</accession>